<dbReference type="InterPro" id="IPR017927">
    <property type="entry name" value="FAD-bd_FR_type"/>
</dbReference>
<dbReference type="CDD" id="cd06193">
    <property type="entry name" value="siderophore_interacting"/>
    <property type="match status" value="1"/>
</dbReference>
<dbReference type="InterPro" id="IPR013113">
    <property type="entry name" value="SIP_FAD-bd"/>
</dbReference>
<dbReference type="RefSeq" id="WP_114075854.1">
    <property type="nucleotide sequence ID" value="NZ_CP030918.1"/>
</dbReference>
<dbReference type="KEGG" id="pars:DRW48_07415"/>
<dbReference type="Gene3D" id="3.40.50.80">
    <property type="entry name" value="Nucleotide-binding domain of ferredoxin-NADP reductase (FNR) module"/>
    <property type="match status" value="1"/>
</dbReference>
<evidence type="ECO:0000313" key="3">
    <source>
        <dbReference type="EMBL" id="AXC49539.1"/>
    </source>
</evidence>
<dbReference type="EMBL" id="CP030918">
    <property type="protein sequence ID" value="AXC49539.1"/>
    <property type="molecule type" value="Genomic_DNA"/>
</dbReference>
<dbReference type="PROSITE" id="PS51384">
    <property type="entry name" value="FAD_FR"/>
    <property type="match status" value="1"/>
</dbReference>
<dbReference type="PANTHER" id="PTHR30157:SF0">
    <property type="entry name" value="NADPH-DEPENDENT FERRIC-CHELATE REDUCTASE"/>
    <property type="match status" value="1"/>
</dbReference>
<dbReference type="Pfam" id="PF08021">
    <property type="entry name" value="FAD_binding_9"/>
    <property type="match status" value="1"/>
</dbReference>
<dbReference type="AlphaFoldDB" id="A0A344PJI4"/>
<evidence type="ECO:0000313" key="4">
    <source>
        <dbReference type="Proteomes" id="UP000252023"/>
    </source>
</evidence>
<protein>
    <submittedName>
        <fullName evidence="3">Siderophore-interacting protein</fullName>
    </submittedName>
</protein>
<dbReference type="InterPro" id="IPR017938">
    <property type="entry name" value="Riboflavin_synthase-like_b-brl"/>
</dbReference>
<dbReference type="InterPro" id="IPR007037">
    <property type="entry name" value="SIP_rossman_dom"/>
</dbReference>
<organism evidence="3 4">
    <name type="scientific">Paracoccus suum</name>
    <dbReference type="NCBI Taxonomy" id="2259340"/>
    <lineage>
        <taxon>Bacteria</taxon>
        <taxon>Pseudomonadati</taxon>
        <taxon>Pseudomonadota</taxon>
        <taxon>Alphaproteobacteria</taxon>
        <taxon>Rhodobacterales</taxon>
        <taxon>Paracoccaceae</taxon>
        <taxon>Paracoccus</taxon>
    </lineage>
</organism>
<dbReference type="Pfam" id="PF04954">
    <property type="entry name" value="SIP"/>
    <property type="match status" value="1"/>
</dbReference>
<dbReference type="SUPFAM" id="SSF63380">
    <property type="entry name" value="Riboflavin synthase domain-like"/>
    <property type="match status" value="1"/>
</dbReference>
<dbReference type="InterPro" id="IPR039374">
    <property type="entry name" value="SIP_fam"/>
</dbReference>
<evidence type="ECO:0000259" key="2">
    <source>
        <dbReference type="PROSITE" id="PS51384"/>
    </source>
</evidence>
<dbReference type="GO" id="GO:0016491">
    <property type="term" value="F:oxidoreductase activity"/>
    <property type="evidence" value="ECO:0007669"/>
    <property type="project" value="InterPro"/>
</dbReference>
<dbReference type="InterPro" id="IPR039261">
    <property type="entry name" value="FNR_nucleotide-bd"/>
</dbReference>
<sequence length="264" mass="28869">MSLTHRFPISLRELEVLDVEDISPRLRRVTLGGPQMGAFERQGHPQPPLQSLGPDDHVKLFFPDPDTGILSLPDQLSDHLHWPQDPPAVSREYTPRSHDPAGGTLALEFVLHGHGIAGTWAAQAQVGQHLFVAGPKKSALISPADWYLLAGDETALPAIANWLEMLPQDAAVRALILVEDEAAIIPLAAPRDADIRWHVTDHADAGLLTQLLSATPLPAGDGFIWAGAEREAIATLRNHLSELQFPKDRFHVTSYWHKDDAAGD</sequence>
<dbReference type="Gene3D" id="2.40.30.10">
    <property type="entry name" value="Translation factors"/>
    <property type="match status" value="1"/>
</dbReference>
<dbReference type="OrthoDB" id="9814826at2"/>
<reference evidence="4" key="1">
    <citation type="submission" date="2018-07" db="EMBL/GenBank/DDBJ databases">
        <title>Genome sequencing of Paracoccus sp. SC2-6.</title>
        <authorList>
            <person name="Heo J."/>
            <person name="Kim S.-J."/>
            <person name="Kwon S.-W."/>
        </authorList>
    </citation>
    <scope>NUCLEOTIDE SEQUENCE [LARGE SCALE GENOMIC DNA]</scope>
    <source>
        <strain evidence="4">SC2-6</strain>
    </source>
</reference>
<comment type="similarity">
    <text evidence="1">Belongs to the SIP oxidoreductase family.</text>
</comment>
<proteinExistence type="inferred from homology"/>
<evidence type="ECO:0000256" key="1">
    <source>
        <dbReference type="ARBA" id="ARBA00035644"/>
    </source>
</evidence>
<dbReference type="PANTHER" id="PTHR30157">
    <property type="entry name" value="FERRIC REDUCTASE, NADPH-DEPENDENT"/>
    <property type="match status" value="1"/>
</dbReference>
<gene>
    <name evidence="3" type="ORF">DRW48_07415</name>
</gene>
<keyword evidence="4" id="KW-1185">Reference proteome</keyword>
<dbReference type="Proteomes" id="UP000252023">
    <property type="component" value="Chromosome"/>
</dbReference>
<feature type="domain" description="FAD-binding FR-type" evidence="2">
    <location>
        <begin position="9"/>
        <end position="142"/>
    </location>
</feature>
<name>A0A344PJI4_9RHOB</name>
<accession>A0A344PJI4</accession>